<proteinExistence type="predicted"/>
<organism evidence="1 2">
    <name type="scientific">Saguinus oedipus</name>
    <name type="common">Cotton-top tamarin</name>
    <name type="synonym">Oedipomidas oedipus</name>
    <dbReference type="NCBI Taxonomy" id="9490"/>
    <lineage>
        <taxon>Eukaryota</taxon>
        <taxon>Metazoa</taxon>
        <taxon>Chordata</taxon>
        <taxon>Craniata</taxon>
        <taxon>Vertebrata</taxon>
        <taxon>Euteleostomi</taxon>
        <taxon>Mammalia</taxon>
        <taxon>Eutheria</taxon>
        <taxon>Euarchontoglires</taxon>
        <taxon>Primates</taxon>
        <taxon>Haplorrhini</taxon>
        <taxon>Platyrrhini</taxon>
        <taxon>Cebidae</taxon>
        <taxon>Callitrichinae</taxon>
        <taxon>Saguinus</taxon>
    </lineage>
</organism>
<evidence type="ECO:0000313" key="2">
    <source>
        <dbReference type="Proteomes" id="UP001266305"/>
    </source>
</evidence>
<sequence>MTLTILLSIPGSGLTTWPHITAGGREMQGSARMLGQQQMCATHRVGLGASRLGELEQEAEERLGAISAPGACR</sequence>
<reference evidence="1 2" key="1">
    <citation type="submission" date="2023-05" db="EMBL/GenBank/DDBJ databases">
        <title>B98-5 Cell Line De Novo Hybrid Assembly: An Optical Mapping Approach.</title>
        <authorList>
            <person name="Kananen K."/>
            <person name="Auerbach J.A."/>
            <person name="Kautto E."/>
            <person name="Blachly J.S."/>
        </authorList>
    </citation>
    <scope>NUCLEOTIDE SEQUENCE [LARGE SCALE GENOMIC DNA]</scope>
    <source>
        <strain evidence="1">B95-8</strain>
        <tissue evidence="1">Cell line</tissue>
    </source>
</reference>
<name>A0ABQ9UPX3_SAGOE</name>
<feature type="non-terminal residue" evidence="1">
    <location>
        <position position="73"/>
    </location>
</feature>
<accession>A0ABQ9UPX3</accession>
<dbReference type="EMBL" id="JASSZA010000011">
    <property type="protein sequence ID" value="KAK2099134.1"/>
    <property type="molecule type" value="Genomic_DNA"/>
</dbReference>
<dbReference type="Proteomes" id="UP001266305">
    <property type="component" value="Unassembled WGS sequence"/>
</dbReference>
<keyword evidence="2" id="KW-1185">Reference proteome</keyword>
<comment type="caution">
    <text evidence="1">The sequence shown here is derived from an EMBL/GenBank/DDBJ whole genome shotgun (WGS) entry which is preliminary data.</text>
</comment>
<protein>
    <submittedName>
        <fullName evidence="1">Uncharacterized protein</fullName>
    </submittedName>
</protein>
<evidence type="ECO:0000313" key="1">
    <source>
        <dbReference type="EMBL" id="KAK2099134.1"/>
    </source>
</evidence>
<gene>
    <name evidence="1" type="ORF">P7K49_024585</name>
</gene>